<dbReference type="AlphaFoldDB" id="A0A8B9HU09"/>
<accession>A0A8B9HU09</accession>
<name>A0A8B9HU09_ASTMX</name>
<dbReference type="PANTHER" id="PTHR35256">
    <property type="entry name" value="CHROMOSOME 8 OPEN READING FRAME 48"/>
    <property type="match status" value="1"/>
</dbReference>
<dbReference type="GeneID" id="103036762"/>
<dbReference type="Ensembl" id="ENSAMXT00005020181.1">
    <property type="protein sequence ID" value="ENSAMXP00005018266.1"/>
    <property type="gene ID" value="ENSAMXG00005009520.1"/>
</dbReference>
<reference evidence="1" key="1">
    <citation type="submission" date="2025-08" db="UniProtKB">
        <authorList>
            <consortium name="Ensembl"/>
        </authorList>
    </citation>
    <scope>IDENTIFICATION</scope>
</reference>
<gene>
    <name evidence="1" type="primary">LOC103036762</name>
</gene>
<proteinExistence type="predicted"/>
<dbReference type="PANTHER" id="PTHR35256:SF1">
    <property type="entry name" value="EXPRESSED SEQUENCE AI429214"/>
    <property type="match status" value="1"/>
</dbReference>
<dbReference type="KEGG" id="amex:103036762"/>
<evidence type="ECO:0000313" key="2">
    <source>
        <dbReference type="Proteomes" id="UP000694621"/>
    </source>
</evidence>
<sequence>MTATRKQQVNEAVALRTYCKKRIQHIEQQRGSHKCTEEHQRRCTFMEPVEPIRDQMVPVRFIGTLRLNTFREEMRRGAEQDFHEPSRCRACLAKQADLAMNFFIRKKRNQLQAQLLQEKMDLHLYNKDTVCLLGEMLKDMPKPSDDPCEIWKRLLTTERQTSHNNNNK</sequence>
<evidence type="ECO:0000313" key="1">
    <source>
        <dbReference type="Ensembl" id="ENSAMXP00005018266.1"/>
    </source>
</evidence>
<dbReference type="Pfam" id="PF15379">
    <property type="entry name" value="DUF4606"/>
    <property type="match status" value="1"/>
</dbReference>
<dbReference type="RefSeq" id="XP_022539476.2">
    <property type="nucleotide sequence ID" value="XM_022683755.2"/>
</dbReference>
<dbReference type="Proteomes" id="UP000694621">
    <property type="component" value="Unplaced"/>
</dbReference>
<organism evidence="1 2">
    <name type="scientific">Astyanax mexicanus</name>
    <name type="common">Blind cave fish</name>
    <name type="synonym">Astyanax fasciatus mexicanus</name>
    <dbReference type="NCBI Taxonomy" id="7994"/>
    <lineage>
        <taxon>Eukaryota</taxon>
        <taxon>Metazoa</taxon>
        <taxon>Chordata</taxon>
        <taxon>Craniata</taxon>
        <taxon>Vertebrata</taxon>
        <taxon>Euteleostomi</taxon>
        <taxon>Actinopterygii</taxon>
        <taxon>Neopterygii</taxon>
        <taxon>Teleostei</taxon>
        <taxon>Ostariophysi</taxon>
        <taxon>Characiformes</taxon>
        <taxon>Characoidei</taxon>
        <taxon>Acestrorhamphidae</taxon>
        <taxon>Acestrorhamphinae</taxon>
        <taxon>Astyanax</taxon>
    </lineage>
</organism>
<protein>
    <submittedName>
        <fullName evidence="1">Uncharacterized protein</fullName>
    </submittedName>
</protein>
<dbReference type="InterPro" id="IPR027932">
    <property type="entry name" value="DUF4606"/>
</dbReference>